<gene>
    <name evidence="1" type="primary">vapG2</name>
    <name evidence="1" type="ordered locus">DNO_0269</name>
</gene>
<proteinExistence type="predicted"/>
<dbReference type="AlphaFoldDB" id="A5EWA7"/>
<dbReference type="Proteomes" id="UP000000248">
    <property type="component" value="Chromosome"/>
</dbReference>
<protein>
    <submittedName>
        <fullName evidence="1">Virulence-associated protein VapG2</fullName>
    </submittedName>
</protein>
<dbReference type="RefSeq" id="WP_012030615.1">
    <property type="nucleotide sequence ID" value="NC_009446.1"/>
</dbReference>
<organism evidence="1 2">
    <name type="scientific">Dichelobacter nodosus (strain VCS1703A)</name>
    <dbReference type="NCBI Taxonomy" id="246195"/>
    <lineage>
        <taxon>Bacteria</taxon>
        <taxon>Pseudomonadati</taxon>
        <taxon>Pseudomonadota</taxon>
        <taxon>Gammaproteobacteria</taxon>
        <taxon>Cardiobacteriales</taxon>
        <taxon>Cardiobacteriaceae</taxon>
        <taxon>Dichelobacter</taxon>
    </lineage>
</organism>
<evidence type="ECO:0000313" key="1">
    <source>
        <dbReference type="EMBL" id="ABQ13720.1"/>
    </source>
</evidence>
<keyword evidence="2" id="KW-1185">Reference proteome</keyword>
<dbReference type="KEGG" id="dno:DNO_0269"/>
<dbReference type="HOGENOM" id="CLU_2787153_0_0_6"/>
<sequence>MSDSFIGATTSPTITILNPDHVLLSLLSCLELAADHPDRELDHETQADLLRLAYHLTQACFEKNAAETAALED</sequence>
<evidence type="ECO:0000313" key="2">
    <source>
        <dbReference type="Proteomes" id="UP000000248"/>
    </source>
</evidence>
<dbReference type="EMBL" id="CP000513">
    <property type="protein sequence ID" value="ABQ13720.1"/>
    <property type="molecule type" value="Genomic_DNA"/>
</dbReference>
<dbReference type="STRING" id="246195.DNO_0269"/>
<accession>A5EWA7</accession>
<name>A5EWA7_DICNV</name>
<reference evidence="1 2" key="1">
    <citation type="journal article" date="2007" name="Nat. Biotechnol.">
        <title>Genome sequence and identification of candidate vaccine antigens from the animal pathogen Dichelobacter nodosus.</title>
        <authorList>
            <person name="Myers G.S."/>
            <person name="Parker D."/>
            <person name="Al-Hasani K."/>
            <person name="Kennan R.M."/>
            <person name="Seemann T."/>
            <person name="Ren Q."/>
            <person name="Badger J.H."/>
            <person name="Selengut J.D."/>
            <person name="Deboy R.T."/>
            <person name="Tettelin H."/>
            <person name="Boyce J.D."/>
            <person name="McCarl V.P."/>
            <person name="Han X."/>
            <person name="Nelson W.C."/>
            <person name="Madupu R."/>
            <person name="Mohamoud Y."/>
            <person name="Holley T."/>
            <person name="Fedorova N."/>
            <person name="Khouri H."/>
            <person name="Bottomley S.P."/>
            <person name="Whittington R.J."/>
            <person name="Adler B."/>
            <person name="Songer J.G."/>
            <person name="Rood J.I."/>
            <person name="Paulsen I.T."/>
        </authorList>
    </citation>
    <scope>NUCLEOTIDE SEQUENCE [LARGE SCALE GENOMIC DNA]</scope>
    <source>
        <strain evidence="1 2">VCS1703A</strain>
    </source>
</reference>